<dbReference type="PANTHER" id="PTHR33910">
    <property type="entry name" value="PROTEIN TRANSLOCASE SUBUNIT SECE"/>
    <property type="match status" value="1"/>
</dbReference>
<dbReference type="InterPro" id="IPR005807">
    <property type="entry name" value="SecE_bac"/>
</dbReference>
<keyword evidence="6 9" id="KW-1133">Transmembrane helix</keyword>
<evidence type="ECO:0000256" key="2">
    <source>
        <dbReference type="ARBA" id="ARBA00022448"/>
    </source>
</evidence>
<dbReference type="InterPro" id="IPR001901">
    <property type="entry name" value="Translocase_SecE/Sec61-g"/>
</dbReference>
<dbReference type="InterPro" id="IPR038379">
    <property type="entry name" value="SecE_sf"/>
</dbReference>
<evidence type="ECO:0000256" key="3">
    <source>
        <dbReference type="ARBA" id="ARBA00022475"/>
    </source>
</evidence>
<reference evidence="10 11" key="1">
    <citation type="submission" date="2017-09" db="EMBL/GenBank/DDBJ databases">
        <title>Depth-based differentiation of microbial function through sediment-hosted aquifers and enrichment of novel symbionts in the deep terrestrial subsurface.</title>
        <authorList>
            <person name="Probst A.J."/>
            <person name="Ladd B."/>
            <person name="Jarett J.K."/>
            <person name="Geller-Mcgrath D.E."/>
            <person name="Sieber C.M."/>
            <person name="Emerson J.B."/>
            <person name="Anantharaman K."/>
            <person name="Thomas B.C."/>
            <person name="Malmstrom R."/>
            <person name="Stieglmeier M."/>
            <person name="Klingl A."/>
            <person name="Woyke T."/>
            <person name="Ryan C.M."/>
            <person name="Banfield J.F."/>
        </authorList>
    </citation>
    <scope>NUCLEOTIDE SEQUENCE [LARGE SCALE GENOMIC DNA]</scope>
    <source>
        <strain evidence="10">CG11_big_fil_rev_8_21_14_0_20_37_11</strain>
    </source>
</reference>
<keyword evidence="2 9" id="KW-0813">Transport</keyword>
<evidence type="ECO:0000256" key="5">
    <source>
        <dbReference type="ARBA" id="ARBA00022927"/>
    </source>
</evidence>
<name>A0A2H0NII4_9BACT</name>
<keyword evidence="7 9" id="KW-0811">Translocation</keyword>
<protein>
    <recommendedName>
        <fullName evidence="9">Protein translocase subunit SecE</fullName>
    </recommendedName>
</protein>
<accession>A0A2H0NII4</accession>
<evidence type="ECO:0000256" key="9">
    <source>
        <dbReference type="HAMAP-Rule" id="MF_00422"/>
    </source>
</evidence>
<dbReference type="HAMAP" id="MF_00422">
    <property type="entry name" value="SecE"/>
    <property type="match status" value="1"/>
</dbReference>
<dbReference type="AlphaFoldDB" id="A0A2H0NII4"/>
<feature type="transmembrane region" description="Helical" evidence="9">
    <location>
        <begin position="30"/>
        <end position="55"/>
    </location>
</feature>
<dbReference type="PANTHER" id="PTHR33910:SF1">
    <property type="entry name" value="PROTEIN TRANSLOCASE SUBUNIT SECE"/>
    <property type="match status" value="1"/>
</dbReference>
<comment type="similarity">
    <text evidence="9">Belongs to the SecE/SEC61-gamma family.</text>
</comment>
<dbReference type="GO" id="GO:0043952">
    <property type="term" value="P:protein transport by the Sec complex"/>
    <property type="evidence" value="ECO:0007669"/>
    <property type="project" value="UniProtKB-UniRule"/>
</dbReference>
<keyword evidence="3 9" id="KW-1003">Cell membrane</keyword>
<dbReference type="GO" id="GO:0005886">
    <property type="term" value="C:plasma membrane"/>
    <property type="evidence" value="ECO:0007669"/>
    <property type="project" value="UniProtKB-SubCell"/>
</dbReference>
<dbReference type="GO" id="GO:0008320">
    <property type="term" value="F:protein transmembrane transporter activity"/>
    <property type="evidence" value="ECO:0007669"/>
    <property type="project" value="UniProtKB-UniRule"/>
</dbReference>
<keyword evidence="5 9" id="KW-0653">Protein transport</keyword>
<comment type="subcellular location">
    <subcellularLocation>
        <location evidence="9">Cell membrane</location>
        <topology evidence="9">Single-pass membrane protein</topology>
    </subcellularLocation>
    <subcellularLocation>
        <location evidence="1">Membrane</location>
    </subcellularLocation>
</comment>
<comment type="subunit">
    <text evidence="9">Component of the Sec protein translocase complex. Heterotrimer consisting of SecY, SecE and SecG subunits. The heterotrimers can form oligomers, although 1 heterotrimer is thought to be able to translocate proteins. Interacts with the ribosome. Interacts with SecDF, and other proteins may be involved. Interacts with SecA.</text>
</comment>
<dbReference type="Proteomes" id="UP000230707">
    <property type="component" value="Unassembled WGS sequence"/>
</dbReference>
<evidence type="ECO:0000256" key="4">
    <source>
        <dbReference type="ARBA" id="ARBA00022692"/>
    </source>
</evidence>
<dbReference type="GO" id="GO:0065002">
    <property type="term" value="P:intracellular protein transmembrane transport"/>
    <property type="evidence" value="ECO:0007669"/>
    <property type="project" value="UniProtKB-UniRule"/>
</dbReference>
<keyword evidence="8 9" id="KW-0472">Membrane</keyword>
<evidence type="ECO:0000256" key="6">
    <source>
        <dbReference type="ARBA" id="ARBA00022989"/>
    </source>
</evidence>
<dbReference type="Gene3D" id="1.20.5.1030">
    <property type="entry name" value="Preprotein translocase secy subunit"/>
    <property type="match status" value="1"/>
</dbReference>
<proteinExistence type="inferred from homology"/>
<dbReference type="Pfam" id="PF00584">
    <property type="entry name" value="SecE"/>
    <property type="match status" value="1"/>
</dbReference>
<evidence type="ECO:0000256" key="8">
    <source>
        <dbReference type="ARBA" id="ARBA00023136"/>
    </source>
</evidence>
<dbReference type="NCBIfam" id="TIGR00964">
    <property type="entry name" value="secE_bact"/>
    <property type="match status" value="1"/>
</dbReference>
<gene>
    <name evidence="9" type="primary">secE</name>
    <name evidence="10" type="ORF">COV53_01745</name>
</gene>
<dbReference type="PROSITE" id="PS01067">
    <property type="entry name" value="SECE_SEC61G"/>
    <property type="match status" value="1"/>
</dbReference>
<dbReference type="GO" id="GO:0009306">
    <property type="term" value="P:protein secretion"/>
    <property type="evidence" value="ECO:0007669"/>
    <property type="project" value="UniProtKB-UniRule"/>
</dbReference>
<comment type="function">
    <text evidence="9">Essential subunit of the Sec protein translocation channel SecYEG. Clamps together the 2 halves of SecY. May contact the channel plug during translocation.</text>
</comment>
<evidence type="ECO:0000313" key="10">
    <source>
        <dbReference type="EMBL" id="PIR08684.1"/>
    </source>
</evidence>
<dbReference type="EMBL" id="PCWS01000038">
    <property type="protein sequence ID" value="PIR08684.1"/>
    <property type="molecule type" value="Genomic_DNA"/>
</dbReference>
<evidence type="ECO:0000256" key="7">
    <source>
        <dbReference type="ARBA" id="ARBA00023010"/>
    </source>
</evidence>
<keyword evidence="4 9" id="KW-0812">Transmembrane</keyword>
<evidence type="ECO:0000256" key="1">
    <source>
        <dbReference type="ARBA" id="ARBA00004370"/>
    </source>
</evidence>
<dbReference type="PRINTS" id="PR01650">
    <property type="entry name" value="SECETRNLCASE"/>
</dbReference>
<organism evidence="10 11">
    <name type="scientific">Candidatus Gottesmanbacteria bacterium CG11_big_fil_rev_8_21_14_0_20_37_11</name>
    <dbReference type="NCBI Taxonomy" id="1974575"/>
    <lineage>
        <taxon>Bacteria</taxon>
        <taxon>Candidatus Gottesmaniibacteriota</taxon>
    </lineage>
</organism>
<comment type="caution">
    <text evidence="10">The sequence shown here is derived from an EMBL/GenBank/DDBJ whole genome shotgun (WGS) entry which is preliminary data.</text>
</comment>
<sequence length="65" mass="7217">MPDFSGKPLAFLKEVRAELLKVAWPTKEEVIKLTVIVVVVSIGIGMYIGGLDFAFTKFTDFLIGR</sequence>
<dbReference type="GO" id="GO:0006605">
    <property type="term" value="P:protein targeting"/>
    <property type="evidence" value="ECO:0007669"/>
    <property type="project" value="UniProtKB-UniRule"/>
</dbReference>
<evidence type="ECO:0000313" key="11">
    <source>
        <dbReference type="Proteomes" id="UP000230707"/>
    </source>
</evidence>